<dbReference type="Gene3D" id="3.10.180.10">
    <property type="entry name" value="2,3-Dihydroxybiphenyl 1,2-Dioxygenase, domain 1"/>
    <property type="match status" value="1"/>
</dbReference>
<dbReference type="OrthoDB" id="10255422at2759"/>
<reference evidence="2" key="1">
    <citation type="journal article" date="2020" name="Stud. Mycol.">
        <title>101 Dothideomycetes genomes: a test case for predicting lifestyles and emergence of pathogens.</title>
        <authorList>
            <person name="Haridas S."/>
            <person name="Albert R."/>
            <person name="Binder M."/>
            <person name="Bloem J."/>
            <person name="Labutti K."/>
            <person name="Salamov A."/>
            <person name="Andreopoulos B."/>
            <person name="Baker S."/>
            <person name="Barry K."/>
            <person name="Bills G."/>
            <person name="Bluhm B."/>
            <person name="Cannon C."/>
            <person name="Castanera R."/>
            <person name="Culley D."/>
            <person name="Daum C."/>
            <person name="Ezra D."/>
            <person name="Gonzalez J."/>
            <person name="Henrissat B."/>
            <person name="Kuo A."/>
            <person name="Liang C."/>
            <person name="Lipzen A."/>
            <person name="Lutzoni F."/>
            <person name="Magnuson J."/>
            <person name="Mondo S."/>
            <person name="Nolan M."/>
            <person name="Ohm R."/>
            <person name="Pangilinan J."/>
            <person name="Park H.-J."/>
            <person name="Ramirez L."/>
            <person name="Alfaro M."/>
            <person name="Sun H."/>
            <person name="Tritt A."/>
            <person name="Yoshinaga Y."/>
            <person name="Zwiers L.-H."/>
            <person name="Turgeon B."/>
            <person name="Goodwin S."/>
            <person name="Spatafora J."/>
            <person name="Crous P."/>
            <person name="Grigoriev I."/>
        </authorList>
    </citation>
    <scope>NUCLEOTIDE SEQUENCE</scope>
    <source>
        <strain evidence="2">CBS 125425</strain>
    </source>
</reference>
<dbReference type="PANTHER" id="PTHR33990">
    <property type="entry name" value="PROTEIN YJDN-RELATED"/>
    <property type="match status" value="1"/>
</dbReference>
<proteinExistence type="predicted"/>
<dbReference type="InterPro" id="IPR029068">
    <property type="entry name" value="Glyas_Bleomycin-R_OHBP_Dase"/>
</dbReference>
<evidence type="ECO:0000313" key="3">
    <source>
        <dbReference type="Proteomes" id="UP000799444"/>
    </source>
</evidence>
<keyword evidence="3" id="KW-1185">Reference proteome</keyword>
<dbReference type="PIRSF" id="PIRSF021700">
    <property type="entry name" value="3_dmu_93_MTrfase"/>
    <property type="match status" value="1"/>
</dbReference>
<dbReference type="AlphaFoldDB" id="A0A9P4R4C7"/>
<dbReference type="Proteomes" id="UP000799444">
    <property type="component" value="Unassembled WGS sequence"/>
</dbReference>
<dbReference type="CDD" id="cd06588">
    <property type="entry name" value="PhnB_like"/>
    <property type="match status" value="1"/>
</dbReference>
<dbReference type="Pfam" id="PF06983">
    <property type="entry name" value="3-dmu-9_3-mt"/>
    <property type="match status" value="1"/>
</dbReference>
<dbReference type="InterPro" id="IPR009725">
    <property type="entry name" value="3_dmu_93_MTrfase"/>
</dbReference>
<dbReference type="InterPro" id="IPR028973">
    <property type="entry name" value="PhnB-like"/>
</dbReference>
<dbReference type="PANTHER" id="PTHR33990:SF2">
    <property type="entry name" value="PHNB-LIKE DOMAIN-CONTAINING PROTEIN"/>
    <property type="match status" value="1"/>
</dbReference>
<evidence type="ECO:0000313" key="2">
    <source>
        <dbReference type="EMBL" id="KAF2738887.1"/>
    </source>
</evidence>
<evidence type="ECO:0000259" key="1">
    <source>
        <dbReference type="Pfam" id="PF06983"/>
    </source>
</evidence>
<accession>A0A9P4R4C7</accession>
<organism evidence="2 3">
    <name type="scientific">Polyplosphaeria fusca</name>
    <dbReference type="NCBI Taxonomy" id="682080"/>
    <lineage>
        <taxon>Eukaryota</taxon>
        <taxon>Fungi</taxon>
        <taxon>Dikarya</taxon>
        <taxon>Ascomycota</taxon>
        <taxon>Pezizomycotina</taxon>
        <taxon>Dothideomycetes</taxon>
        <taxon>Pleosporomycetidae</taxon>
        <taxon>Pleosporales</taxon>
        <taxon>Tetraplosphaeriaceae</taxon>
        <taxon>Polyplosphaeria</taxon>
    </lineage>
</organism>
<dbReference type="SUPFAM" id="SSF54593">
    <property type="entry name" value="Glyoxalase/Bleomycin resistance protein/Dihydroxybiphenyl dioxygenase"/>
    <property type="match status" value="1"/>
</dbReference>
<dbReference type="EMBL" id="ML996106">
    <property type="protein sequence ID" value="KAF2738887.1"/>
    <property type="molecule type" value="Genomic_DNA"/>
</dbReference>
<comment type="caution">
    <text evidence="2">The sequence shown here is derived from an EMBL/GenBank/DDBJ whole genome shotgun (WGS) entry which is preliminary data.</text>
</comment>
<name>A0A9P4R4C7_9PLEO</name>
<protein>
    <submittedName>
        <fullName evidence="2">3-demethylubiquinone-9 3-methyltransferase</fullName>
    </submittedName>
</protein>
<sequence length="166" mass="18812">MTPPKLTTCLWFDDQALPAAEHYTSIFPDSSIEHVQHYPSVGQEVHGKPAGSVQLVSFSISGKPFVALNGGPNFKHSEAVSFMVDCKDQGEVDYYWDKLGEGGDEKKQVCGWLADKFGISWQVVPKQLMEWMKSEDRERANRVMSAFMKMKKFDLETLRKAFEGEE</sequence>
<feature type="domain" description="PhnB-like" evidence="1">
    <location>
        <begin position="5"/>
        <end position="124"/>
    </location>
</feature>
<gene>
    <name evidence="2" type="ORF">EJ04DRAFT_509070</name>
</gene>